<dbReference type="AlphaFoldDB" id="A0A2M4DBQ0"/>
<dbReference type="EMBL" id="GGFL01010824">
    <property type="protein sequence ID" value="MBW75002.1"/>
    <property type="molecule type" value="Transcribed_RNA"/>
</dbReference>
<feature type="signal peptide" evidence="1">
    <location>
        <begin position="1"/>
        <end position="19"/>
    </location>
</feature>
<evidence type="ECO:0000313" key="2">
    <source>
        <dbReference type="EMBL" id="MBW75002.1"/>
    </source>
</evidence>
<organism evidence="2">
    <name type="scientific">Anopheles darlingi</name>
    <name type="common">Mosquito</name>
    <dbReference type="NCBI Taxonomy" id="43151"/>
    <lineage>
        <taxon>Eukaryota</taxon>
        <taxon>Metazoa</taxon>
        <taxon>Ecdysozoa</taxon>
        <taxon>Arthropoda</taxon>
        <taxon>Hexapoda</taxon>
        <taxon>Insecta</taxon>
        <taxon>Pterygota</taxon>
        <taxon>Neoptera</taxon>
        <taxon>Endopterygota</taxon>
        <taxon>Diptera</taxon>
        <taxon>Nematocera</taxon>
        <taxon>Culicoidea</taxon>
        <taxon>Culicidae</taxon>
        <taxon>Anophelinae</taxon>
        <taxon>Anopheles</taxon>
    </lineage>
</organism>
<proteinExistence type="predicted"/>
<sequence length="67" mass="7291">MACLLLLLVFSSLLPNHSCLKFFCPCGLLQISSSFSSSSFSSSSNAILLHTSTRQPLPPLIQLLMFT</sequence>
<accession>A0A2M4DBQ0</accession>
<feature type="chain" id="PRO_5014636877" evidence="1">
    <location>
        <begin position="20"/>
        <end position="67"/>
    </location>
</feature>
<protein>
    <submittedName>
        <fullName evidence="2">Putative secreted protein</fullName>
    </submittedName>
</protein>
<evidence type="ECO:0000256" key="1">
    <source>
        <dbReference type="SAM" id="SignalP"/>
    </source>
</evidence>
<reference evidence="2" key="1">
    <citation type="submission" date="2018-01" db="EMBL/GenBank/DDBJ databases">
        <title>An insight into the sialome of Amazonian anophelines.</title>
        <authorList>
            <person name="Ribeiro J.M."/>
            <person name="Scarpassa V."/>
            <person name="Calvo E."/>
        </authorList>
    </citation>
    <scope>NUCLEOTIDE SEQUENCE</scope>
</reference>
<keyword evidence="1" id="KW-0732">Signal</keyword>
<name>A0A2M4DBQ0_ANODA</name>